<dbReference type="Proteomes" id="UP000070409">
    <property type="component" value="Unassembled WGS sequence"/>
</dbReference>
<evidence type="ECO:0000313" key="4">
    <source>
        <dbReference type="Proteomes" id="UP000070409"/>
    </source>
</evidence>
<evidence type="ECO:0000313" key="2">
    <source>
        <dbReference type="EMBL" id="KXP03824.1"/>
    </source>
</evidence>
<evidence type="ECO:0000313" key="1">
    <source>
        <dbReference type="EMBL" id="KXO89063.1"/>
    </source>
</evidence>
<gene>
    <name evidence="2" type="ORF">AXK60_18800</name>
    <name evidence="1" type="ORF">AXK61_10590</name>
</gene>
<dbReference type="RefSeq" id="WP_068574931.1">
    <property type="nucleotide sequence ID" value="NZ_LSRE01000050.1"/>
</dbReference>
<dbReference type="AlphaFoldDB" id="A0A138A061"/>
<reference evidence="3" key="1">
    <citation type="submission" date="2016-02" db="EMBL/GenBank/DDBJ databases">
        <authorList>
            <person name="Wen L."/>
            <person name="He K."/>
            <person name="Yang H."/>
        </authorList>
    </citation>
    <scope>NUCLEOTIDE SEQUENCE [LARGE SCALE GENOMIC DNA]</scope>
    <source>
        <strain evidence="3">JCM 15929</strain>
    </source>
</reference>
<sequence>MPRRPEFTGRYTDALHALEVSTERDARVENIDGQYALRVDFELGRYLLATNNDELVGLADEDAGRPWRVRFFDGALADGPSTLVADRSAAWLIDAYDAAVADLPPLVELPPHS</sequence>
<dbReference type="Proteomes" id="UP000070258">
    <property type="component" value="Unassembled WGS sequence"/>
</dbReference>
<accession>A0A138A061</accession>
<name>A0A138A061_9ACTN</name>
<reference evidence="1 4" key="3">
    <citation type="submission" date="2016-02" db="EMBL/GenBank/DDBJ databases">
        <authorList>
            <person name="Teng J.L."/>
            <person name="Tang Y."/>
            <person name="Huang Y."/>
            <person name="Guo F."/>
            <person name="Wei W."/>
            <person name="Chen J.H."/>
            <person name="Wong S.Y."/>
            <person name="Lau S.K."/>
            <person name="Woo P.C."/>
        </authorList>
    </citation>
    <scope>NUCLEOTIDE SEQUENCE [LARGE SCALE GENOMIC DNA]</scope>
    <source>
        <strain evidence="1 4">JCM 13375</strain>
    </source>
</reference>
<dbReference type="EMBL" id="LSRF01000058">
    <property type="protein sequence ID" value="KXP03824.1"/>
    <property type="molecule type" value="Genomic_DNA"/>
</dbReference>
<dbReference type="STRING" id="239498.AXK60_18800"/>
<comment type="caution">
    <text evidence="2">The sequence shown here is derived from an EMBL/GenBank/DDBJ whole genome shotgun (WGS) entry which is preliminary data.</text>
</comment>
<dbReference type="OrthoDB" id="4466419at2"/>
<reference evidence="2" key="2">
    <citation type="submission" date="2016-02" db="EMBL/GenBank/DDBJ databases">
        <authorList>
            <person name="Teng J.L."/>
            <person name="Yang Y."/>
            <person name="Huang Y."/>
            <person name="Guo F."/>
            <person name="Wei W."/>
            <person name="Chen J.H."/>
            <person name="Wong S.Y."/>
            <person name="Lau S.K."/>
            <person name="Woo P.C."/>
        </authorList>
    </citation>
    <scope>NUCLEOTIDE SEQUENCE</scope>
    <source>
        <strain evidence="2">JCM 15929</strain>
    </source>
</reference>
<proteinExistence type="predicted"/>
<dbReference type="EMBL" id="LSRE01000050">
    <property type="protein sequence ID" value="KXO89063.1"/>
    <property type="molecule type" value="Genomic_DNA"/>
</dbReference>
<organism evidence="2 3">
    <name type="scientific">Tsukamurella pseudospumae</name>
    <dbReference type="NCBI Taxonomy" id="239498"/>
    <lineage>
        <taxon>Bacteria</taxon>
        <taxon>Bacillati</taxon>
        <taxon>Actinomycetota</taxon>
        <taxon>Actinomycetes</taxon>
        <taxon>Mycobacteriales</taxon>
        <taxon>Tsukamurellaceae</taxon>
        <taxon>Tsukamurella</taxon>
    </lineage>
</organism>
<protein>
    <submittedName>
        <fullName evidence="2">Uncharacterized protein</fullName>
    </submittedName>
</protein>
<keyword evidence="4" id="KW-1185">Reference proteome</keyword>
<evidence type="ECO:0000313" key="3">
    <source>
        <dbReference type="Proteomes" id="UP000070258"/>
    </source>
</evidence>